<dbReference type="EnsemblPlants" id="Pp3c25_580V3.2">
    <property type="protein sequence ID" value="Pp3c25_580V3.2"/>
    <property type="gene ID" value="Pp3c25_580"/>
</dbReference>
<evidence type="ECO:0000313" key="2">
    <source>
        <dbReference type="EMBL" id="PNR27255.1"/>
    </source>
</evidence>
<dbReference type="SMART" id="SM00256">
    <property type="entry name" value="FBOX"/>
    <property type="match status" value="1"/>
</dbReference>
<evidence type="ECO:0000313" key="3">
    <source>
        <dbReference type="EnsemblPlants" id="Pp3c25_580V3.1"/>
    </source>
</evidence>
<evidence type="ECO:0000313" key="4">
    <source>
        <dbReference type="Proteomes" id="UP000006727"/>
    </source>
</evidence>
<accession>A0A2K1IDA0</accession>
<name>A0A2K1IDA0_PHYPA</name>
<dbReference type="EnsemblPlants" id="Pp3c25_580V3.3">
    <property type="protein sequence ID" value="Pp3c25_580V3.3"/>
    <property type="gene ID" value="Pp3c25_580"/>
</dbReference>
<dbReference type="PANTHER" id="PTHR31482">
    <property type="entry name" value="ESTS AU081301(E20138)"/>
    <property type="match status" value="1"/>
</dbReference>
<dbReference type="Pfam" id="PF12937">
    <property type="entry name" value="F-box-like"/>
    <property type="match status" value="1"/>
</dbReference>
<dbReference type="PANTHER" id="PTHR31482:SF18">
    <property type="entry name" value="ESTS AU081301(E20138)"/>
    <property type="match status" value="1"/>
</dbReference>
<dbReference type="InterPro" id="IPR036047">
    <property type="entry name" value="F-box-like_dom_sf"/>
</dbReference>
<dbReference type="RefSeq" id="XP_024365529.1">
    <property type="nucleotide sequence ID" value="XM_024509761.2"/>
</dbReference>
<keyword evidence="4" id="KW-1185">Reference proteome</keyword>
<dbReference type="AlphaFoldDB" id="A0A2K1IDA0"/>
<dbReference type="RefSeq" id="XP_024365531.1">
    <property type="nucleotide sequence ID" value="XM_024509763.2"/>
</dbReference>
<sequence>MRNQPTRGFGLLNVSQEANMSIMAGWVALNSSSSNKGNIKQLCCLHLDHVDSGIPQWGLGTMFEGRLCHKNEDSEHISVLDLPELVLEEILGRLPPASLCQMAGVCQDLRRRCRSDHLWKTLLEEKWARVVGPSAFQEWQRQVILTAEQAPPAERPPRIWGWPLSCFWPLKWLNLQNQTPAVPPPDSLMAWYWALESGSFWFPAQVYNRENGHVGFMLSCYDAELNYDRQTDAFKARYPPHGQRTAVVEEGVQWERLRAPPVDTPAQVLHQSDCLADLQPGDHVEVQWRRNKDFPYGWWYGVVGHSEACEGNTRHCRCHFLDTVWLEFNQYMVGSRWRRAAINRKSHREEGNEEEGFYGGIRKLTSREAIGTWNDLWPTEDLQ</sequence>
<proteinExistence type="predicted"/>
<dbReference type="Gene3D" id="1.20.1280.50">
    <property type="match status" value="1"/>
</dbReference>
<dbReference type="EMBL" id="ABEU02000025">
    <property type="protein sequence ID" value="PNR27255.1"/>
    <property type="molecule type" value="Genomic_DNA"/>
</dbReference>
<protein>
    <recommendedName>
        <fullName evidence="1">F-box domain-containing protein</fullName>
    </recommendedName>
</protein>
<dbReference type="SUPFAM" id="SSF81383">
    <property type="entry name" value="F-box domain"/>
    <property type="match status" value="1"/>
</dbReference>
<dbReference type="RefSeq" id="XP_024365530.1">
    <property type="nucleotide sequence ID" value="XM_024509762.2"/>
</dbReference>
<evidence type="ECO:0000259" key="1">
    <source>
        <dbReference type="PROSITE" id="PS50181"/>
    </source>
</evidence>
<dbReference type="OrthoDB" id="512036at2759"/>
<dbReference type="OMA" id="EANMSIM"/>
<reference evidence="2 4" key="2">
    <citation type="journal article" date="2018" name="Plant J.">
        <title>The Physcomitrella patens chromosome-scale assembly reveals moss genome structure and evolution.</title>
        <authorList>
            <person name="Lang D."/>
            <person name="Ullrich K.K."/>
            <person name="Murat F."/>
            <person name="Fuchs J."/>
            <person name="Jenkins J."/>
            <person name="Haas F.B."/>
            <person name="Piednoel M."/>
            <person name="Gundlach H."/>
            <person name="Van Bel M."/>
            <person name="Meyberg R."/>
            <person name="Vives C."/>
            <person name="Morata J."/>
            <person name="Symeonidi A."/>
            <person name="Hiss M."/>
            <person name="Muchero W."/>
            <person name="Kamisugi Y."/>
            <person name="Saleh O."/>
            <person name="Blanc G."/>
            <person name="Decker E.L."/>
            <person name="van Gessel N."/>
            <person name="Grimwood J."/>
            <person name="Hayes R.D."/>
            <person name="Graham S.W."/>
            <person name="Gunter L.E."/>
            <person name="McDaniel S.F."/>
            <person name="Hoernstein S.N.W."/>
            <person name="Larsson A."/>
            <person name="Li F.W."/>
            <person name="Perroud P.F."/>
            <person name="Phillips J."/>
            <person name="Ranjan P."/>
            <person name="Rokshar D.S."/>
            <person name="Rothfels C.J."/>
            <person name="Schneider L."/>
            <person name="Shu S."/>
            <person name="Stevenson D.W."/>
            <person name="Thummler F."/>
            <person name="Tillich M."/>
            <person name="Villarreal Aguilar J.C."/>
            <person name="Widiez T."/>
            <person name="Wong G.K."/>
            <person name="Wymore A."/>
            <person name="Zhang Y."/>
            <person name="Zimmer A.D."/>
            <person name="Quatrano R.S."/>
            <person name="Mayer K.F.X."/>
            <person name="Goodstein D."/>
            <person name="Casacuberta J.M."/>
            <person name="Vandepoele K."/>
            <person name="Reski R."/>
            <person name="Cuming A.C."/>
            <person name="Tuskan G.A."/>
            <person name="Maumus F."/>
            <person name="Salse J."/>
            <person name="Schmutz J."/>
            <person name="Rensing S.A."/>
        </authorList>
    </citation>
    <scope>NUCLEOTIDE SEQUENCE [LARGE SCALE GENOMIC DNA]</scope>
    <source>
        <strain evidence="3 4">cv. Gransden 2004</strain>
    </source>
</reference>
<organism evidence="2">
    <name type="scientific">Physcomitrium patens</name>
    <name type="common">Spreading-leaved earth moss</name>
    <name type="synonym">Physcomitrella patens</name>
    <dbReference type="NCBI Taxonomy" id="3218"/>
    <lineage>
        <taxon>Eukaryota</taxon>
        <taxon>Viridiplantae</taxon>
        <taxon>Streptophyta</taxon>
        <taxon>Embryophyta</taxon>
        <taxon>Bryophyta</taxon>
        <taxon>Bryophytina</taxon>
        <taxon>Bryopsida</taxon>
        <taxon>Funariidae</taxon>
        <taxon>Funariales</taxon>
        <taxon>Funariaceae</taxon>
        <taxon>Physcomitrium</taxon>
    </lineage>
</organism>
<dbReference type="InterPro" id="IPR001810">
    <property type="entry name" value="F-box_dom"/>
</dbReference>
<dbReference type="EnsemblPlants" id="Pp3c25_580V3.1">
    <property type="protein sequence ID" value="Pp3c25_580V3.1"/>
    <property type="gene ID" value="Pp3c25_580"/>
</dbReference>
<gene>
    <name evidence="3" type="primary">LOC112277442</name>
    <name evidence="2" type="ORF">PHYPA_029407</name>
</gene>
<dbReference type="Proteomes" id="UP000006727">
    <property type="component" value="Chromosome 25"/>
</dbReference>
<dbReference type="Gramene" id="Pp3c25_580V3.2">
    <property type="protein sequence ID" value="Pp3c25_580V3.2"/>
    <property type="gene ID" value="Pp3c25_580"/>
</dbReference>
<dbReference type="Gramene" id="Pp3c25_580V3.1">
    <property type="protein sequence ID" value="Pp3c25_580V3.1"/>
    <property type="gene ID" value="Pp3c25_580"/>
</dbReference>
<dbReference type="Gramene" id="Pp3c25_580V3.3">
    <property type="protein sequence ID" value="Pp3c25_580V3.3"/>
    <property type="gene ID" value="Pp3c25_580"/>
</dbReference>
<dbReference type="GeneID" id="112277442"/>
<dbReference type="PaxDb" id="3218-PP1S215_10V6.1"/>
<dbReference type="STRING" id="3218.A0A2K1IDA0"/>
<reference evidence="2 4" key="1">
    <citation type="journal article" date="2008" name="Science">
        <title>The Physcomitrella genome reveals evolutionary insights into the conquest of land by plants.</title>
        <authorList>
            <person name="Rensing S."/>
            <person name="Lang D."/>
            <person name="Zimmer A."/>
            <person name="Terry A."/>
            <person name="Salamov A."/>
            <person name="Shapiro H."/>
            <person name="Nishiyama T."/>
            <person name="Perroud P.-F."/>
            <person name="Lindquist E."/>
            <person name="Kamisugi Y."/>
            <person name="Tanahashi T."/>
            <person name="Sakakibara K."/>
            <person name="Fujita T."/>
            <person name="Oishi K."/>
            <person name="Shin-I T."/>
            <person name="Kuroki Y."/>
            <person name="Toyoda A."/>
            <person name="Suzuki Y."/>
            <person name="Hashimoto A."/>
            <person name="Yamaguchi K."/>
            <person name="Sugano A."/>
            <person name="Kohara Y."/>
            <person name="Fujiyama A."/>
            <person name="Anterola A."/>
            <person name="Aoki S."/>
            <person name="Ashton N."/>
            <person name="Barbazuk W.B."/>
            <person name="Barker E."/>
            <person name="Bennetzen J."/>
            <person name="Bezanilla M."/>
            <person name="Blankenship R."/>
            <person name="Cho S.H."/>
            <person name="Dutcher S."/>
            <person name="Estelle M."/>
            <person name="Fawcett J.A."/>
            <person name="Gundlach H."/>
            <person name="Hanada K."/>
            <person name="Heyl A."/>
            <person name="Hicks K.A."/>
            <person name="Hugh J."/>
            <person name="Lohr M."/>
            <person name="Mayer K."/>
            <person name="Melkozernov A."/>
            <person name="Murata T."/>
            <person name="Nelson D."/>
            <person name="Pils B."/>
            <person name="Prigge M."/>
            <person name="Reiss B."/>
            <person name="Renner T."/>
            <person name="Rombauts S."/>
            <person name="Rushton P."/>
            <person name="Sanderfoot A."/>
            <person name="Schween G."/>
            <person name="Shiu S.-H."/>
            <person name="Stueber K."/>
            <person name="Theodoulou F.L."/>
            <person name="Tu H."/>
            <person name="Van de Peer Y."/>
            <person name="Verrier P.J."/>
            <person name="Waters E."/>
            <person name="Wood A."/>
            <person name="Yang L."/>
            <person name="Cove D."/>
            <person name="Cuming A."/>
            <person name="Hasebe M."/>
            <person name="Lucas S."/>
            <person name="Mishler D.B."/>
            <person name="Reski R."/>
            <person name="Grigoriev I."/>
            <person name="Quatrano R.S."/>
            <person name="Boore J.L."/>
        </authorList>
    </citation>
    <scope>NUCLEOTIDE SEQUENCE [LARGE SCALE GENOMIC DNA]</scope>
    <source>
        <strain evidence="3 4">cv. Gransden 2004</strain>
    </source>
</reference>
<feature type="domain" description="F-box" evidence="1">
    <location>
        <begin position="76"/>
        <end position="122"/>
    </location>
</feature>
<reference evidence="3" key="3">
    <citation type="submission" date="2020-12" db="UniProtKB">
        <authorList>
            <consortium name="EnsemblPlants"/>
        </authorList>
    </citation>
    <scope>IDENTIFICATION</scope>
</reference>
<dbReference type="PROSITE" id="PS50181">
    <property type="entry name" value="FBOX"/>
    <property type="match status" value="1"/>
</dbReference>